<dbReference type="RefSeq" id="WP_088257825.1">
    <property type="nucleotide sequence ID" value="NZ_NIDE01000014.1"/>
</dbReference>
<feature type="transmembrane region" description="Helical" evidence="7">
    <location>
        <begin position="314"/>
        <end position="334"/>
    </location>
</feature>
<gene>
    <name evidence="8" type="ORF">FRUB_07133</name>
</gene>
<evidence type="ECO:0000256" key="3">
    <source>
        <dbReference type="ARBA" id="ARBA00022475"/>
    </source>
</evidence>
<dbReference type="Proteomes" id="UP000214646">
    <property type="component" value="Unassembled WGS sequence"/>
</dbReference>
<protein>
    <submittedName>
        <fullName evidence="8">Putative nucleoside transporter YegT</fullName>
    </submittedName>
</protein>
<feature type="transmembrane region" description="Helical" evidence="7">
    <location>
        <begin position="78"/>
        <end position="96"/>
    </location>
</feature>
<comment type="caution">
    <text evidence="8">The sequence shown here is derived from an EMBL/GenBank/DDBJ whole genome shotgun (WGS) entry which is preliminary data.</text>
</comment>
<proteinExistence type="predicted"/>
<comment type="subcellular location">
    <subcellularLocation>
        <location evidence="1">Cell membrane</location>
        <topology evidence="1">Multi-pass membrane protein</topology>
    </subcellularLocation>
</comment>
<evidence type="ECO:0000256" key="4">
    <source>
        <dbReference type="ARBA" id="ARBA00022692"/>
    </source>
</evidence>
<feature type="transmembrane region" description="Helical" evidence="7">
    <location>
        <begin position="279"/>
        <end position="299"/>
    </location>
</feature>
<dbReference type="SUPFAM" id="SSF103473">
    <property type="entry name" value="MFS general substrate transporter"/>
    <property type="match status" value="1"/>
</dbReference>
<feature type="transmembrane region" description="Helical" evidence="7">
    <location>
        <begin position="365"/>
        <end position="388"/>
    </location>
</feature>
<keyword evidence="4 7" id="KW-0812">Transmembrane</keyword>
<feature type="transmembrane region" description="Helical" evidence="7">
    <location>
        <begin position="232"/>
        <end position="250"/>
    </location>
</feature>
<keyword evidence="2" id="KW-0813">Transport</keyword>
<evidence type="ECO:0000256" key="2">
    <source>
        <dbReference type="ARBA" id="ARBA00022448"/>
    </source>
</evidence>
<evidence type="ECO:0000256" key="6">
    <source>
        <dbReference type="ARBA" id="ARBA00023136"/>
    </source>
</evidence>
<dbReference type="AlphaFoldDB" id="A0A225DAL8"/>
<reference evidence="9" key="1">
    <citation type="submission" date="2017-06" db="EMBL/GenBank/DDBJ databases">
        <title>Genome analysis of Fimbriiglobus ruber SP5, the first member of the order Planctomycetales with confirmed chitinolytic capability.</title>
        <authorList>
            <person name="Ravin N.V."/>
            <person name="Rakitin A.L."/>
            <person name="Ivanova A.A."/>
            <person name="Beletsky A.V."/>
            <person name="Kulichevskaya I.S."/>
            <person name="Mardanov A.V."/>
            <person name="Dedysh S.N."/>
        </authorList>
    </citation>
    <scope>NUCLEOTIDE SEQUENCE [LARGE SCALE GENOMIC DNA]</scope>
    <source>
        <strain evidence="9">SP5</strain>
    </source>
</reference>
<dbReference type="InterPro" id="IPR004740">
    <property type="entry name" value="Nuc_H_symport"/>
</dbReference>
<dbReference type="OrthoDB" id="9783013at2"/>
<feature type="transmembrane region" description="Helical" evidence="7">
    <location>
        <begin position="12"/>
        <end position="36"/>
    </location>
</feature>
<keyword evidence="6 7" id="KW-0472">Membrane</keyword>
<dbReference type="InterPro" id="IPR036259">
    <property type="entry name" value="MFS_trans_sf"/>
</dbReference>
<keyword evidence="9" id="KW-1185">Reference proteome</keyword>
<dbReference type="Pfam" id="PF03825">
    <property type="entry name" value="Nuc_H_symport"/>
    <property type="match status" value="2"/>
</dbReference>
<dbReference type="GO" id="GO:0005886">
    <property type="term" value="C:plasma membrane"/>
    <property type="evidence" value="ECO:0007669"/>
    <property type="project" value="UniProtKB-SubCell"/>
</dbReference>
<feature type="transmembrane region" description="Helical" evidence="7">
    <location>
        <begin position="439"/>
        <end position="457"/>
    </location>
</feature>
<evidence type="ECO:0000256" key="5">
    <source>
        <dbReference type="ARBA" id="ARBA00022989"/>
    </source>
</evidence>
<accession>A0A225DAL8</accession>
<dbReference type="GO" id="GO:0015213">
    <property type="term" value="F:uridine transmembrane transporter activity"/>
    <property type="evidence" value="ECO:0007669"/>
    <property type="project" value="TreeGrafter"/>
</dbReference>
<dbReference type="PANTHER" id="PTHR23522:SF4">
    <property type="entry name" value="NUCLEOSIDE PERMEASE NUPG-RELATED"/>
    <property type="match status" value="1"/>
</dbReference>
<feature type="transmembrane region" description="Helical" evidence="7">
    <location>
        <begin position="48"/>
        <end position="69"/>
    </location>
</feature>
<evidence type="ECO:0000256" key="1">
    <source>
        <dbReference type="ARBA" id="ARBA00004651"/>
    </source>
</evidence>
<dbReference type="Gene3D" id="1.20.1250.20">
    <property type="entry name" value="MFS general substrate transporter like domains"/>
    <property type="match status" value="2"/>
</dbReference>
<sequence>MPLLVWPRLSAMMFLFYFSFGSWAIVLSTYLMSAPIKGGLNFSTAEVGWVYSTFAFGGMLAPMLVGLLADRLFRAERVLGTSSLACAGLLAVAGWWCDSNFANVDREYRAAAARETVDGRPVLDLLPELGPPPRAAGRGDPRWGPVRGALDRVNDDAVVRAASAAAFRPLFGVMLAYCFFLQIGLTLLTVITLRTLPDAGRRFSRTRMFGTVGWIVTGNTVGIFLAPISPQPLYLGAAAALATGIYSFTLPATHPKATGRTVAEALGLPALKLFRDRSFGVFIGVGFLATVMNQFYGVYAHRYFTDMGVPRPEMVMTLGQVCEVAVMFMIPVLNPKKRLKWLMAAGLVGWVVRGFAMTFGSMPAAIAFGVPMHGWSYAFYFVVAATYLDREAPPHLRASAQAIVSFVANGFGNWVGNVLAGDVVDAFRTGTVIDWQPVWAVPLVGASVALVAFVLLFQPPPERPAEKSAAP</sequence>
<dbReference type="GO" id="GO:0015212">
    <property type="term" value="F:cytidine transmembrane transporter activity"/>
    <property type="evidence" value="ECO:0007669"/>
    <property type="project" value="TreeGrafter"/>
</dbReference>
<organism evidence="8 9">
    <name type="scientific">Fimbriiglobus ruber</name>
    <dbReference type="NCBI Taxonomy" id="1908690"/>
    <lineage>
        <taxon>Bacteria</taxon>
        <taxon>Pseudomonadati</taxon>
        <taxon>Planctomycetota</taxon>
        <taxon>Planctomycetia</taxon>
        <taxon>Gemmatales</taxon>
        <taxon>Gemmataceae</taxon>
        <taxon>Fimbriiglobus</taxon>
    </lineage>
</organism>
<feature type="transmembrane region" description="Helical" evidence="7">
    <location>
        <begin position="400"/>
        <end position="419"/>
    </location>
</feature>
<name>A0A225DAL8_9BACT</name>
<evidence type="ECO:0000313" key="9">
    <source>
        <dbReference type="Proteomes" id="UP000214646"/>
    </source>
</evidence>
<dbReference type="EMBL" id="NIDE01000014">
    <property type="protein sequence ID" value="OWK38013.1"/>
    <property type="molecule type" value="Genomic_DNA"/>
</dbReference>
<keyword evidence="5 7" id="KW-1133">Transmembrane helix</keyword>
<evidence type="ECO:0000256" key="7">
    <source>
        <dbReference type="SAM" id="Phobius"/>
    </source>
</evidence>
<feature type="transmembrane region" description="Helical" evidence="7">
    <location>
        <begin position="208"/>
        <end position="226"/>
    </location>
</feature>
<evidence type="ECO:0000313" key="8">
    <source>
        <dbReference type="EMBL" id="OWK38013.1"/>
    </source>
</evidence>
<dbReference type="PANTHER" id="PTHR23522">
    <property type="entry name" value="BLL5896 PROTEIN"/>
    <property type="match status" value="1"/>
</dbReference>
<feature type="transmembrane region" description="Helical" evidence="7">
    <location>
        <begin position="341"/>
        <end position="359"/>
    </location>
</feature>
<keyword evidence="3" id="KW-1003">Cell membrane</keyword>
<feature type="transmembrane region" description="Helical" evidence="7">
    <location>
        <begin position="174"/>
        <end position="196"/>
    </location>
</feature>